<reference evidence="1 2" key="1">
    <citation type="submission" date="2017-08" db="EMBL/GenBank/DDBJ databases">
        <title>Mesorhizobium wenxinae sp. nov., a novel rhizobial species isolated from root nodules of chickpea (Cicer arietinum L.).</title>
        <authorList>
            <person name="Zhang J."/>
        </authorList>
    </citation>
    <scope>NUCLEOTIDE SEQUENCE [LARGE SCALE GENOMIC DNA]</scope>
    <source>
        <strain evidence="1 2">SDW018</strain>
    </source>
</reference>
<sequence>MMHQMMSGGMWGMGVAGFILLALVVLAIAALIKFLFFR</sequence>
<protein>
    <submittedName>
        <fullName evidence="1">Uncharacterized protein</fullName>
    </submittedName>
</protein>
<evidence type="ECO:0000313" key="2">
    <source>
        <dbReference type="Proteomes" id="UP000216442"/>
    </source>
</evidence>
<accession>A0A271LMV7</accession>
<dbReference type="EMBL" id="NPKJ01000041">
    <property type="protein sequence ID" value="PAQ09424.1"/>
    <property type="molecule type" value="Genomic_DNA"/>
</dbReference>
<gene>
    <name evidence="1" type="ORF">CIT26_12825</name>
</gene>
<comment type="caution">
    <text evidence="1">The sequence shown here is derived from an EMBL/GenBank/DDBJ whole genome shotgun (WGS) entry which is preliminary data.</text>
</comment>
<dbReference type="AlphaFoldDB" id="A0A271LMV7"/>
<organism evidence="1 2">
    <name type="scientific">Mesorhizobium temperatum</name>
    <dbReference type="NCBI Taxonomy" id="241416"/>
    <lineage>
        <taxon>Bacteria</taxon>
        <taxon>Pseudomonadati</taxon>
        <taxon>Pseudomonadota</taxon>
        <taxon>Alphaproteobacteria</taxon>
        <taxon>Hyphomicrobiales</taxon>
        <taxon>Phyllobacteriaceae</taxon>
        <taxon>Mesorhizobium</taxon>
    </lineage>
</organism>
<proteinExistence type="predicted"/>
<dbReference type="Proteomes" id="UP000216442">
    <property type="component" value="Unassembled WGS sequence"/>
</dbReference>
<keyword evidence="2" id="KW-1185">Reference proteome</keyword>
<name>A0A271LMV7_9HYPH</name>
<evidence type="ECO:0000313" key="1">
    <source>
        <dbReference type="EMBL" id="PAQ09424.1"/>
    </source>
</evidence>